<dbReference type="EMBL" id="JAIWYP010000006">
    <property type="protein sequence ID" value="KAH3808775.1"/>
    <property type="molecule type" value="Genomic_DNA"/>
</dbReference>
<accession>A0A9D4M919</accession>
<keyword evidence="5" id="KW-1185">Reference proteome</keyword>
<dbReference type="EMBL" id="JAIWYP010000002">
    <property type="protein sequence ID" value="KAH3873157.1"/>
    <property type="molecule type" value="Genomic_DNA"/>
</dbReference>
<reference evidence="2" key="2">
    <citation type="submission" date="2020-11" db="EMBL/GenBank/DDBJ databases">
        <authorList>
            <person name="McCartney M.A."/>
            <person name="Auch B."/>
            <person name="Kono T."/>
            <person name="Mallez S."/>
            <person name="Becker A."/>
            <person name="Gohl D.M."/>
            <person name="Silverstein K.A.T."/>
            <person name="Koren S."/>
            <person name="Bechman K.B."/>
            <person name="Herman A."/>
            <person name="Abrahante J.E."/>
            <person name="Garbe J."/>
        </authorList>
    </citation>
    <scope>NUCLEOTIDE SEQUENCE</scope>
    <source>
        <strain evidence="2">Duluth1</strain>
        <tissue evidence="2">Whole animal</tissue>
    </source>
</reference>
<comment type="caution">
    <text evidence="2">The sequence shown here is derived from an EMBL/GenBank/DDBJ whole genome shotgun (WGS) entry which is preliminary data.</text>
</comment>
<name>A0A9D4M919_DREPO</name>
<protein>
    <submittedName>
        <fullName evidence="2">Uncharacterized protein</fullName>
    </submittedName>
</protein>
<reference evidence="2" key="1">
    <citation type="journal article" date="2019" name="bioRxiv">
        <title>The Genome of the Zebra Mussel, Dreissena polymorpha: A Resource for Invasive Species Research.</title>
        <authorList>
            <person name="McCartney M.A."/>
            <person name="Auch B."/>
            <person name="Kono T."/>
            <person name="Mallez S."/>
            <person name="Zhang Y."/>
            <person name="Obille A."/>
            <person name="Becker A."/>
            <person name="Abrahante J.E."/>
            <person name="Garbe J."/>
            <person name="Badalamenti J.P."/>
            <person name="Herman A."/>
            <person name="Mangelson H."/>
            <person name="Liachko I."/>
            <person name="Sullivan S."/>
            <person name="Sone E.D."/>
            <person name="Koren S."/>
            <person name="Silverstein K.A.T."/>
            <person name="Beckman K.B."/>
            <person name="Gohl D.M."/>
        </authorList>
    </citation>
    <scope>NUCLEOTIDE SEQUENCE</scope>
    <source>
        <strain evidence="2">Duluth1</strain>
        <tissue evidence="2">Whole animal</tissue>
    </source>
</reference>
<gene>
    <name evidence="2" type="ORF">DPMN_036384</name>
    <name evidence="3" type="ORF">DPMN_036385</name>
    <name evidence="4" type="ORF">DPMN_036407</name>
    <name evidence="1" type="ORF">DPMN_137133</name>
</gene>
<dbReference type="Proteomes" id="UP000828390">
    <property type="component" value="Unassembled WGS sequence"/>
</dbReference>
<dbReference type="AlphaFoldDB" id="A0A9D4M919"/>
<evidence type="ECO:0000313" key="4">
    <source>
        <dbReference type="EMBL" id="KAH3873180.1"/>
    </source>
</evidence>
<sequence>MHGHFPRWSARNILYSLQLHQMMELKHVRAFGTTPHPPQPHHLAKPEISVKTQNVYINT</sequence>
<evidence type="ECO:0000313" key="1">
    <source>
        <dbReference type="EMBL" id="KAH3808775.1"/>
    </source>
</evidence>
<dbReference type="EMBL" id="JAIWYP010000002">
    <property type="protein sequence ID" value="KAH3873158.1"/>
    <property type="molecule type" value="Genomic_DNA"/>
</dbReference>
<dbReference type="EMBL" id="JAIWYP010000002">
    <property type="protein sequence ID" value="KAH3873180.1"/>
    <property type="molecule type" value="Genomic_DNA"/>
</dbReference>
<organism evidence="2 5">
    <name type="scientific">Dreissena polymorpha</name>
    <name type="common">Zebra mussel</name>
    <name type="synonym">Mytilus polymorpha</name>
    <dbReference type="NCBI Taxonomy" id="45954"/>
    <lineage>
        <taxon>Eukaryota</taxon>
        <taxon>Metazoa</taxon>
        <taxon>Spiralia</taxon>
        <taxon>Lophotrochozoa</taxon>
        <taxon>Mollusca</taxon>
        <taxon>Bivalvia</taxon>
        <taxon>Autobranchia</taxon>
        <taxon>Heteroconchia</taxon>
        <taxon>Euheterodonta</taxon>
        <taxon>Imparidentia</taxon>
        <taxon>Neoheterodontei</taxon>
        <taxon>Myida</taxon>
        <taxon>Dreissenoidea</taxon>
        <taxon>Dreissenidae</taxon>
        <taxon>Dreissena</taxon>
    </lineage>
</organism>
<proteinExistence type="predicted"/>
<evidence type="ECO:0000313" key="3">
    <source>
        <dbReference type="EMBL" id="KAH3873158.1"/>
    </source>
</evidence>
<evidence type="ECO:0000313" key="2">
    <source>
        <dbReference type="EMBL" id="KAH3873157.1"/>
    </source>
</evidence>
<evidence type="ECO:0000313" key="5">
    <source>
        <dbReference type="Proteomes" id="UP000828390"/>
    </source>
</evidence>